<dbReference type="Proteomes" id="UP001642360">
    <property type="component" value="Unassembled WGS sequence"/>
</dbReference>
<accession>A0ABC8UK98</accession>
<dbReference type="SUPFAM" id="SSF55008">
    <property type="entry name" value="HMA, heavy metal-associated domain"/>
    <property type="match status" value="1"/>
</dbReference>
<dbReference type="GO" id="GO:0016020">
    <property type="term" value="C:membrane"/>
    <property type="evidence" value="ECO:0007669"/>
    <property type="project" value="UniProtKB-SubCell"/>
</dbReference>
<feature type="region of interest" description="Disordered" evidence="6">
    <location>
        <begin position="196"/>
        <end position="249"/>
    </location>
</feature>
<evidence type="ECO:0000256" key="1">
    <source>
        <dbReference type="ARBA" id="ARBA00004170"/>
    </source>
</evidence>
<dbReference type="Pfam" id="PF00403">
    <property type="entry name" value="HMA"/>
    <property type="match status" value="1"/>
</dbReference>
<keyword evidence="9" id="KW-1185">Reference proteome</keyword>
<evidence type="ECO:0000256" key="6">
    <source>
        <dbReference type="SAM" id="MobiDB-lite"/>
    </source>
</evidence>
<comment type="caution">
    <text evidence="8">The sequence shown here is derived from an EMBL/GenBank/DDBJ whole genome shotgun (WGS) entry which is preliminary data.</text>
</comment>
<keyword evidence="2" id="KW-0488">Methylation</keyword>
<keyword evidence="4" id="KW-0449">Lipoprotein</keyword>
<dbReference type="GO" id="GO:0046872">
    <property type="term" value="F:metal ion binding"/>
    <property type="evidence" value="ECO:0007669"/>
    <property type="project" value="UniProtKB-KW"/>
</dbReference>
<evidence type="ECO:0000259" key="7">
    <source>
        <dbReference type="PROSITE" id="PS50846"/>
    </source>
</evidence>
<dbReference type="CDD" id="cd00371">
    <property type="entry name" value="HMA"/>
    <property type="match status" value="1"/>
</dbReference>
<dbReference type="GO" id="GO:0009626">
    <property type="term" value="P:plant-type hypersensitive response"/>
    <property type="evidence" value="ECO:0007669"/>
    <property type="project" value="UniProtKB-KW"/>
</dbReference>
<evidence type="ECO:0000256" key="5">
    <source>
        <dbReference type="ARBA" id="ARBA00024045"/>
    </source>
</evidence>
<organism evidence="8 9">
    <name type="scientific">Ilex paraguariensis</name>
    <name type="common">yerba mate</name>
    <dbReference type="NCBI Taxonomy" id="185542"/>
    <lineage>
        <taxon>Eukaryota</taxon>
        <taxon>Viridiplantae</taxon>
        <taxon>Streptophyta</taxon>
        <taxon>Embryophyta</taxon>
        <taxon>Tracheophyta</taxon>
        <taxon>Spermatophyta</taxon>
        <taxon>Magnoliopsida</taxon>
        <taxon>eudicotyledons</taxon>
        <taxon>Gunneridae</taxon>
        <taxon>Pentapetalae</taxon>
        <taxon>asterids</taxon>
        <taxon>campanulids</taxon>
        <taxon>Aquifoliales</taxon>
        <taxon>Aquifoliaceae</taxon>
        <taxon>Ilex</taxon>
    </lineage>
</organism>
<evidence type="ECO:0000256" key="4">
    <source>
        <dbReference type="ARBA" id="ARBA00023289"/>
    </source>
</evidence>
<dbReference type="AlphaFoldDB" id="A0ABC8UK98"/>
<keyword evidence="3" id="KW-0479">Metal-binding</keyword>
<sequence length="255" mass="27980">MPTMNNARYLATTNLQRRTYDYTSHNSCTKVNIHCQGCERDIKKLLKKIPGVCSTEIDAEQGTVTVSGTVHPQTVITILGKAGKVAELLPEQSFPAANNQNLQIVAQSQGVDQVHEQHTVAHELKQLNGIKGLKQAELTYKSIKLTFKDDVHDDVCRPRTPPSDRLGGGGGGGGMVLHDDDYGGFYNHDDKGIYWPPPDRRCSPPPGSPPPWQRKIPSAPPVVSDYDPIAPPQPVMGYPYSSRSRDEQPSCCVII</sequence>
<proteinExistence type="inferred from homology"/>
<keyword evidence="4" id="KW-0636">Prenylation</keyword>
<feature type="domain" description="HMA" evidence="7">
    <location>
        <begin position="24"/>
        <end position="87"/>
    </location>
</feature>
<comment type="subcellular location">
    <subcellularLocation>
        <location evidence="1">Membrane</location>
        <topology evidence="1">Peripheral membrane protein</topology>
    </subcellularLocation>
</comment>
<dbReference type="Gene3D" id="3.30.70.100">
    <property type="match status" value="1"/>
</dbReference>
<dbReference type="InterPro" id="IPR006121">
    <property type="entry name" value="HMA_dom"/>
</dbReference>
<feature type="region of interest" description="Disordered" evidence="6">
    <location>
        <begin position="154"/>
        <end position="174"/>
    </location>
</feature>
<dbReference type="PANTHER" id="PTHR45868:SF80">
    <property type="entry name" value="F15K9.8-RELATED"/>
    <property type="match status" value="1"/>
</dbReference>
<dbReference type="PANTHER" id="PTHR45868">
    <property type="entry name" value="HEAVY METAL-ASSOCIATED ISOPRENYLATED PLANT PROTEIN 33-RELATED"/>
    <property type="match status" value="1"/>
</dbReference>
<protein>
    <recommendedName>
        <fullName evidence="7">HMA domain-containing protein</fullName>
    </recommendedName>
</protein>
<reference evidence="8 9" key="1">
    <citation type="submission" date="2024-02" db="EMBL/GenBank/DDBJ databases">
        <authorList>
            <person name="Vignale AGUSTIN F."/>
            <person name="Sosa J E."/>
            <person name="Modenutti C."/>
        </authorList>
    </citation>
    <scope>NUCLEOTIDE SEQUENCE [LARGE SCALE GENOMIC DNA]</scope>
</reference>
<name>A0ABC8UK98_9AQUA</name>
<gene>
    <name evidence="8" type="ORF">ILEXP_LOCUS51561</name>
</gene>
<evidence type="ECO:0000256" key="2">
    <source>
        <dbReference type="ARBA" id="ARBA00022481"/>
    </source>
</evidence>
<evidence type="ECO:0000313" key="9">
    <source>
        <dbReference type="Proteomes" id="UP001642360"/>
    </source>
</evidence>
<dbReference type="InterPro" id="IPR036163">
    <property type="entry name" value="HMA_dom_sf"/>
</dbReference>
<feature type="compositionally biased region" description="Pro residues" evidence="6">
    <location>
        <begin position="203"/>
        <end position="212"/>
    </location>
</feature>
<evidence type="ECO:0000256" key="3">
    <source>
        <dbReference type="ARBA" id="ARBA00022723"/>
    </source>
</evidence>
<comment type="similarity">
    <text evidence="5">Belongs to the HIPP family.</text>
</comment>
<dbReference type="EMBL" id="CAUOFW020008058">
    <property type="protein sequence ID" value="CAK9181488.1"/>
    <property type="molecule type" value="Genomic_DNA"/>
</dbReference>
<dbReference type="PROSITE" id="PS50846">
    <property type="entry name" value="HMA_2"/>
    <property type="match status" value="1"/>
</dbReference>
<evidence type="ECO:0000313" key="8">
    <source>
        <dbReference type="EMBL" id="CAK9181488.1"/>
    </source>
</evidence>